<gene>
    <name evidence="1" type="ORF">ENV70_08175</name>
</gene>
<organism evidence="1">
    <name type="scientific">candidate division WOR-3 bacterium</name>
    <dbReference type="NCBI Taxonomy" id="2052148"/>
    <lineage>
        <taxon>Bacteria</taxon>
        <taxon>Bacteria division WOR-3</taxon>
    </lineage>
</organism>
<reference evidence="1" key="1">
    <citation type="journal article" date="2020" name="mSystems">
        <title>Genome- and Community-Level Interaction Insights into Carbon Utilization and Element Cycling Functions of Hydrothermarchaeota in Hydrothermal Sediment.</title>
        <authorList>
            <person name="Zhou Z."/>
            <person name="Liu Y."/>
            <person name="Xu W."/>
            <person name="Pan J."/>
            <person name="Luo Z.H."/>
            <person name="Li M."/>
        </authorList>
    </citation>
    <scope>NUCLEOTIDE SEQUENCE [LARGE SCALE GENOMIC DNA]</scope>
    <source>
        <strain evidence="1">SpSt-783</strain>
    </source>
</reference>
<proteinExistence type="predicted"/>
<dbReference type="AlphaFoldDB" id="A0A7C6EKV6"/>
<dbReference type="EMBL" id="DTHJ01000178">
    <property type="protein sequence ID" value="HHS63565.1"/>
    <property type="molecule type" value="Genomic_DNA"/>
</dbReference>
<accession>A0A7C6EKV6</accession>
<name>A0A7C6EKV6_UNCW3</name>
<evidence type="ECO:0000313" key="1">
    <source>
        <dbReference type="EMBL" id="HHS63565.1"/>
    </source>
</evidence>
<evidence type="ECO:0008006" key="2">
    <source>
        <dbReference type="Google" id="ProtNLM"/>
    </source>
</evidence>
<comment type="caution">
    <text evidence="1">The sequence shown here is derived from an EMBL/GenBank/DDBJ whole genome shotgun (WGS) entry which is preliminary data.</text>
</comment>
<protein>
    <recommendedName>
        <fullName evidence="2">Lipid A biosynthesis acyltransferase</fullName>
    </recommendedName>
</protein>
<sequence length="203" mass="23929">MLINIYWLNNARRVWFKKRLGRDIQLSLKTIAQNIAIMIKPQNNFKLAGRIESLKNGAILYSVHFGVWELMPKILKNFLNKKVGILVDRYTDNNPILIGKIMDRLLYLIRSKNNTIIFYPDEVFKITKFIKDGGIFSALVDGDKIFARLPKMEKLARICNIPLIPFAVYYEKGNTVMEIGCDLDKIISQKPYDYWWFYKSRRR</sequence>